<evidence type="ECO:0000313" key="6">
    <source>
        <dbReference type="EMBL" id="KAG5578773.1"/>
    </source>
</evidence>
<comment type="caution">
    <text evidence="6">The sequence shown here is derived from an EMBL/GenBank/DDBJ whole genome shotgun (WGS) entry which is preliminary data.</text>
</comment>
<feature type="domain" description="Terpene synthase metal-binding" evidence="5">
    <location>
        <begin position="3"/>
        <end position="99"/>
    </location>
</feature>
<dbReference type="GO" id="GO:0016114">
    <property type="term" value="P:terpenoid biosynthetic process"/>
    <property type="evidence" value="ECO:0007669"/>
    <property type="project" value="InterPro"/>
</dbReference>
<dbReference type="GO" id="GO:0010333">
    <property type="term" value="F:terpene synthase activity"/>
    <property type="evidence" value="ECO:0007669"/>
    <property type="project" value="InterPro"/>
</dbReference>
<reference evidence="6 7" key="1">
    <citation type="submission" date="2020-09" db="EMBL/GenBank/DDBJ databases">
        <title>De no assembly of potato wild relative species, Solanum commersonii.</title>
        <authorList>
            <person name="Cho K."/>
        </authorList>
    </citation>
    <scope>NUCLEOTIDE SEQUENCE [LARGE SCALE GENOMIC DNA]</scope>
    <source>
        <strain evidence="6">LZ3.2</strain>
        <tissue evidence="6">Leaf</tissue>
    </source>
</reference>
<dbReference type="PANTHER" id="PTHR31225">
    <property type="entry name" value="OS04G0344100 PROTEIN-RELATED"/>
    <property type="match status" value="1"/>
</dbReference>
<dbReference type="InterPro" id="IPR008949">
    <property type="entry name" value="Isoprenoid_synthase_dom_sf"/>
</dbReference>
<dbReference type="Gene3D" id="1.10.600.10">
    <property type="entry name" value="Farnesyl Diphosphate Synthase"/>
    <property type="match status" value="1"/>
</dbReference>
<dbReference type="GO" id="GO:0000287">
    <property type="term" value="F:magnesium ion binding"/>
    <property type="evidence" value="ECO:0007669"/>
    <property type="project" value="InterPro"/>
</dbReference>
<dbReference type="OrthoDB" id="1921927at2759"/>
<protein>
    <recommendedName>
        <fullName evidence="5">Terpene synthase metal-binding domain-containing protein</fullName>
    </recommendedName>
</protein>
<accession>A0A9J5WU23</accession>
<dbReference type="PANTHER" id="PTHR31225:SF0">
    <property type="entry name" value="S-(+)-LINALOOL SYNTHASE, CHLOROPLASTIC"/>
    <property type="match status" value="1"/>
</dbReference>
<gene>
    <name evidence="6" type="ORF">H5410_049400</name>
</gene>
<comment type="cofactor">
    <cofactor evidence="1">
        <name>Mg(2+)</name>
        <dbReference type="ChEBI" id="CHEBI:18420"/>
    </cofactor>
</comment>
<evidence type="ECO:0000256" key="2">
    <source>
        <dbReference type="ARBA" id="ARBA00022723"/>
    </source>
</evidence>
<dbReference type="Pfam" id="PF03936">
    <property type="entry name" value="Terpene_synth_C"/>
    <property type="match status" value="1"/>
</dbReference>
<dbReference type="InterPro" id="IPR005630">
    <property type="entry name" value="Terpene_synthase_metal-bd"/>
</dbReference>
<evidence type="ECO:0000259" key="5">
    <source>
        <dbReference type="Pfam" id="PF03936"/>
    </source>
</evidence>
<evidence type="ECO:0000313" key="7">
    <source>
        <dbReference type="Proteomes" id="UP000824120"/>
    </source>
</evidence>
<evidence type="ECO:0000256" key="3">
    <source>
        <dbReference type="ARBA" id="ARBA00022842"/>
    </source>
</evidence>
<dbReference type="SUPFAM" id="SSF48576">
    <property type="entry name" value="Terpenoid synthases"/>
    <property type="match status" value="1"/>
</dbReference>
<evidence type="ECO:0000256" key="4">
    <source>
        <dbReference type="ARBA" id="ARBA00023239"/>
    </source>
</evidence>
<sequence>MLNDPKMSQQRIELAKFNSFVYVIDDIFDVYGTIEEINPLHSSYKNDLLVYKTWELCAMMDLREYMRSTYKVLYNTINSIGYNIYKIYGRNPTQNLRNTVLFTMLLKLNRT</sequence>
<proteinExistence type="predicted"/>
<keyword evidence="2" id="KW-0479">Metal-binding</keyword>
<dbReference type="AlphaFoldDB" id="A0A9J5WU23"/>
<keyword evidence="3" id="KW-0460">Magnesium</keyword>
<dbReference type="InterPro" id="IPR050148">
    <property type="entry name" value="Terpene_synthase-like"/>
</dbReference>
<name>A0A9J5WU23_SOLCO</name>
<keyword evidence="4" id="KW-0456">Lyase</keyword>
<keyword evidence="7" id="KW-1185">Reference proteome</keyword>
<dbReference type="EMBL" id="JACXVP010000010">
    <property type="protein sequence ID" value="KAG5578773.1"/>
    <property type="molecule type" value="Genomic_DNA"/>
</dbReference>
<evidence type="ECO:0000256" key="1">
    <source>
        <dbReference type="ARBA" id="ARBA00001946"/>
    </source>
</evidence>
<organism evidence="6 7">
    <name type="scientific">Solanum commersonii</name>
    <name type="common">Commerson's wild potato</name>
    <name type="synonym">Commerson's nightshade</name>
    <dbReference type="NCBI Taxonomy" id="4109"/>
    <lineage>
        <taxon>Eukaryota</taxon>
        <taxon>Viridiplantae</taxon>
        <taxon>Streptophyta</taxon>
        <taxon>Embryophyta</taxon>
        <taxon>Tracheophyta</taxon>
        <taxon>Spermatophyta</taxon>
        <taxon>Magnoliopsida</taxon>
        <taxon>eudicotyledons</taxon>
        <taxon>Gunneridae</taxon>
        <taxon>Pentapetalae</taxon>
        <taxon>asterids</taxon>
        <taxon>lamiids</taxon>
        <taxon>Solanales</taxon>
        <taxon>Solanaceae</taxon>
        <taxon>Solanoideae</taxon>
        <taxon>Solaneae</taxon>
        <taxon>Solanum</taxon>
    </lineage>
</organism>
<dbReference type="Proteomes" id="UP000824120">
    <property type="component" value="Chromosome 10"/>
</dbReference>